<reference evidence="1 2" key="1">
    <citation type="submission" date="2021-03" db="EMBL/GenBank/DDBJ databases">
        <title>Sequencing the genomes of 1000 actinobacteria strains.</title>
        <authorList>
            <person name="Klenk H.-P."/>
        </authorList>
    </citation>
    <scope>NUCLEOTIDE SEQUENCE [LARGE SCALE GENOMIC DNA]</scope>
    <source>
        <strain evidence="1 2">DSM 18824</strain>
    </source>
</reference>
<protein>
    <submittedName>
        <fullName evidence="1">Uncharacterized protein</fullName>
    </submittedName>
</protein>
<dbReference type="Proteomes" id="UP000755585">
    <property type="component" value="Unassembled WGS sequence"/>
</dbReference>
<evidence type="ECO:0000313" key="2">
    <source>
        <dbReference type="Proteomes" id="UP000755585"/>
    </source>
</evidence>
<dbReference type="EMBL" id="JAGINT010000001">
    <property type="protein sequence ID" value="MBP2349064.1"/>
    <property type="molecule type" value="Genomic_DNA"/>
</dbReference>
<dbReference type="RefSeq" id="WP_209692284.1">
    <property type="nucleotide sequence ID" value="NZ_BAAAVU010000028.1"/>
</dbReference>
<evidence type="ECO:0000313" key="1">
    <source>
        <dbReference type="EMBL" id="MBP2349064.1"/>
    </source>
</evidence>
<proteinExistence type="predicted"/>
<keyword evidence="2" id="KW-1185">Reference proteome</keyword>
<gene>
    <name evidence="1" type="ORF">JOF29_000147</name>
</gene>
<accession>A0ABS4UBN3</accession>
<comment type="caution">
    <text evidence="1">The sequence shown here is derived from an EMBL/GenBank/DDBJ whole genome shotgun (WGS) entry which is preliminary data.</text>
</comment>
<sequence length="82" mass="9050">MRIYHGTAVDNDAPFVSMVVIAKDEVLARRVMHEYEADVHTDDPRLDNQIWLNPELSRIQVLGEAAPHLAAGSVFCPVPGAI</sequence>
<name>A0ABS4UBN3_9ACTN</name>
<organism evidence="1 2">
    <name type="scientific">Kribbella aluminosa</name>
    <dbReference type="NCBI Taxonomy" id="416017"/>
    <lineage>
        <taxon>Bacteria</taxon>
        <taxon>Bacillati</taxon>
        <taxon>Actinomycetota</taxon>
        <taxon>Actinomycetes</taxon>
        <taxon>Propionibacteriales</taxon>
        <taxon>Kribbellaceae</taxon>
        <taxon>Kribbella</taxon>
    </lineage>
</organism>